<dbReference type="EMBL" id="MK002701">
    <property type="protein sequence ID" value="AYM00291.1"/>
    <property type="molecule type" value="Genomic_DNA"/>
</dbReference>
<organismHost>
    <name type="scientific">Halobacterium salinarum</name>
    <name type="common">Halobacterium halobium</name>
    <dbReference type="NCBI Taxonomy" id="2242"/>
</organismHost>
<proteinExistence type="predicted"/>
<sequence length="46" mass="5009">MTQDLDEADRLAAGSELSSEDVDEVARQIDRQATARAMNDLDAEGE</sequence>
<accession>A0A3G1ZKT7</accession>
<dbReference type="Proteomes" id="UP000277198">
    <property type="component" value="Segment"/>
</dbReference>
<evidence type="ECO:0000313" key="3">
    <source>
        <dbReference type="Proteomes" id="UP000277198"/>
    </source>
</evidence>
<name>A0A3G1ZKT7_BPPHH</name>
<gene>
    <name evidence="2" type="ORF">PhiH1_225</name>
</gene>
<protein>
    <submittedName>
        <fullName evidence="2">Uncharacterized protein</fullName>
    </submittedName>
</protein>
<keyword evidence="3" id="KW-1185">Reference proteome</keyword>
<evidence type="ECO:0000256" key="1">
    <source>
        <dbReference type="SAM" id="MobiDB-lite"/>
    </source>
</evidence>
<evidence type="ECO:0000313" key="2">
    <source>
        <dbReference type="EMBL" id="AYM00291.1"/>
    </source>
</evidence>
<feature type="region of interest" description="Disordered" evidence="1">
    <location>
        <begin position="1"/>
        <end position="24"/>
    </location>
</feature>
<organism evidence="2 3">
    <name type="scientific">Halobacterium phage phiH</name>
    <name type="common">Bacteriophage phi-H</name>
    <dbReference type="NCBI Taxonomy" id="169684"/>
    <lineage>
        <taxon>Viruses</taxon>
        <taxon>Duplodnaviria</taxon>
        <taxon>Heunggongvirae</taxon>
        <taxon>Uroviricota</taxon>
        <taxon>Caudoviricetes</taxon>
        <taxon>Vertoviridae</taxon>
        <taxon>Myohalovirus</taxon>
        <taxon>Myohalovirus spontanei</taxon>
        <taxon>Myohalovirus phiH</taxon>
    </lineage>
</organism>
<reference evidence="2 3" key="1">
    <citation type="journal article" date="2018" name="Genes (Basel)">
        <title>Complete Genome Sequence of the Model Halovirus PhiH1 (PhiH1).</title>
        <authorList>
            <person name="Dyall-Smith M."/>
            <person name="Pfeifer F."/>
            <person name="Witte A."/>
            <person name="Oesterhelt D."/>
            <person name="Pfeiffer F."/>
        </authorList>
    </citation>
    <scope>NUCLEOTIDE SEQUENCE [LARGE SCALE GENOMIC DNA]</scope>
    <source>
        <strain evidence="2">Variant phiH1</strain>
    </source>
</reference>